<evidence type="ECO:0008006" key="3">
    <source>
        <dbReference type="Google" id="ProtNLM"/>
    </source>
</evidence>
<dbReference type="SUPFAM" id="SSF52540">
    <property type="entry name" value="P-loop containing nucleoside triphosphate hydrolases"/>
    <property type="match status" value="1"/>
</dbReference>
<evidence type="ECO:0000313" key="1">
    <source>
        <dbReference type="EMBL" id="MCJ2180435.1"/>
    </source>
</evidence>
<evidence type="ECO:0000313" key="2">
    <source>
        <dbReference type="Proteomes" id="UP001162880"/>
    </source>
</evidence>
<reference evidence="1" key="1">
    <citation type="submission" date="2022-03" db="EMBL/GenBank/DDBJ databases">
        <title>Identification of a novel bacterium isolated from mangrove sediments.</title>
        <authorList>
            <person name="Pan X."/>
        </authorList>
    </citation>
    <scope>NUCLEOTIDE SEQUENCE</scope>
    <source>
        <strain evidence="1">B2580</strain>
    </source>
</reference>
<dbReference type="InterPro" id="IPR027417">
    <property type="entry name" value="P-loop_NTPase"/>
</dbReference>
<comment type="caution">
    <text evidence="1">The sequence shown here is derived from an EMBL/GenBank/DDBJ whole genome shotgun (WGS) entry which is preliminary data.</text>
</comment>
<dbReference type="EMBL" id="JALHLE010000033">
    <property type="protein sequence ID" value="MCJ2180435.1"/>
    <property type="molecule type" value="Genomic_DNA"/>
</dbReference>
<organism evidence="1 2">
    <name type="scientific">Novosphingobium album</name>
    <name type="common">ex Hu et al. 2023</name>
    <dbReference type="NCBI Taxonomy" id="2930093"/>
    <lineage>
        <taxon>Bacteria</taxon>
        <taxon>Pseudomonadati</taxon>
        <taxon>Pseudomonadota</taxon>
        <taxon>Alphaproteobacteria</taxon>
        <taxon>Sphingomonadales</taxon>
        <taxon>Sphingomonadaceae</taxon>
        <taxon>Novosphingobium</taxon>
    </lineage>
</organism>
<name>A0ABT0B6D9_9SPHN</name>
<gene>
    <name evidence="1" type="ORF">MTR64_17825</name>
</gene>
<proteinExistence type="predicted"/>
<sequence>MACQSILILTHHKAASTLLRRILLASPDPRYKVVDYAGTFWKTPEEQKSWSSVYEKLNEDPGRFFKATEHIYGPLRDAVDIDPMGFRRVIIARDPVRTLESEYVSFAHTHPEPEGGKARAAFMERRETMKALTADEYALEAMPRLFKRFTELHEVSDGALILPYEMLIRHRKDTIRRYHRFAGIRVPVALTLATIALLEMKPSVAVHRSRDTNFANVKLTPAVREEIEAKFAPVSSIYLGSE</sequence>
<dbReference type="RefSeq" id="WP_243995855.1">
    <property type="nucleotide sequence ID" value="NZ_JALHLE010000033.1"/>
</dbReference>
<dbReference type="Gene3D" id="3.40.50.300">
    <property type="entry name" value="P-loop containing nucleotide triphosphate hydrolases"/>
    <property type="match status" value="1"/>
</dbReference>
<accession>A0ABT0B6D9</accession>
<dbReference type="Proteomes" id="UP001162880">
    <property type="component" value="Unassembled WGS sequence"/>
</dbReference>
<protein>
    <recommendedName>
        <fullName evidence="3">Sulfotransferase</fullName>
    </recommendedName>
</protein>
<keyword evidence="2" id="KW-1185">Reference proteome</keyword>